<reference evidence="6" key="1">
    <citation type="submission" date="2019-08" db="EMBL/GenBank/DDBJ databases">
        <title>Seonamhaeicola sediminis sp. nov., isolated from marine sediment.</title>
        <authorList>
            <person name="Cao W.R."/>
        </authorList>
    </citation>
    <scope>NUCLEOTIDE SEQUENCE [LARGE SCALE GENOMIC DNA]</scope>
    <source>
        <strain evidence="6">Gy8</strain>
    </source>
</reference>
<comment type="subcellular location">
    <subcellularLocation>
        <location evidence="1">Membrane</location>
    </subcellularLocation>
</comment>
<feature type="domain" description="POTRA" evidence="4">
    <location>
        <begin position="307"/>
        <end position="392"/>
    </location>
</feature>
<dbReference type="PIRSF" id="PIRSF006076">
    <property type="entry name" value="OM_assembly_OMP85"/>
    <property type="match status" value="1"/>
</dbReference>
<dbReference type="Proteomes" id="UP000321790">
    <property type="component" value="Unassembled WGS sequence"/>
</dbReference>
<comment type="caution">
    <text evidence="5">The sequence shown here is derived from an EMBL/GenBank/DDBJ whole genome shotgun (WGS) entry which is preliminary data.</text>
</comment>
<keyword evidence="6" id="KW-1185">Reference proteome</keyword>
<sequence>MKLLLNFKKEKEDLGKQVNNLTNYIPYKTYLKLLLILLTVSISSVKLQAQNLDTSKKYTIGGISVLGNTSFSEQTIVNFSGLREGKEINIPGEEIGAAIKKLWGTKLFNNIEVYVKNIEKDIAYLEIRLADLPQLNELKVNGVKKSKVEEIIKDNNLKKGTKVTENLITNTKNFLTKKYKKDGFLNTKVHINTIDVTDSTQTSRVNMVLNIDKGEKVKIKDIAFNGNNAVSDKQLRKAMKSTKKINRLRIFKRSKFIDSAYQADLSSAVDKMKENGYRDARIISDSIIYNNDGTISLNIDVNEGELYTFGDIKFIGNTVYTDRQLSNILRIRKGDTYNGVLLQKRIADNSKPDGNDLTNLYQNNGYLFSNIRQVETSADNNVIDMEIRITEGKPAYFNSVSVVGNDKTNDHVIYRTLRTRPGMLYSKQNVVRTVRELGQLGFFDAQEIAPNFNNPNPVEGTIDMEYSVKETGSSQIELQGGYGGGGFIGTLGLSFNNFSLKNIFKKEAYKPIPMGDGQRLALRLQASRLYQTYSFQFSEPWLGGKKPVQFSTSISHTKQFSFNSFNGRADKSRSFNITGITFGLAKRLTVPDDFFTLSNAISYQRYDLNNYNVGLFTFGDGYSNNLAYTVGLSRDNTSVDPIFPTGGSKFSVTAKLTFPYSLVNGVDYEALDDERNAKQDIINNFGAIASPTVEQTAEYNNAVNRQSEIDQEKYKWLEFYKINFRGEWYNQLAKNLVLRPLVEFGFLGAYNNNRGVIPFERFFLGGDGLGTFTIDGREAVQLRGYPNQSLSPLDEQTGQASRDGGTIYNKFSLELRYPITLKASAKIYGLAFIEGGNSFNNFRDFSPFDIKRSAGLGVRIFMPAFGLLGIDFGHGFDALPGLTEKNGWETHFIIGQQF</sequence>
<dbReference type="OrthoDB" id="9802086at2"/>
<protein>
    <submittedName>
        <fullName evidence="5">BamA/TamA family outer membrane protein</fullName>
    </submittedName>
</protein>
<dbReference type="Gene3D" id="2.40.160.50">
    <property type="entry name" value="membrane protein fhac: a member of the omp85/tpsb transporter family"/>
    <property type="match status" value="1"/>
</dbReference>
<dbReference type="EMBL" id="VOSC01000033">
    <property type="protein sequence ID" value="TXE06337.1"/>
    <property type="molecule type" value="Genomic_DNA"/>
</dbReference>
<evidence type="ECO:0000256" key="1">
    <source>
        <dbReference type="ARBA" id="ARBA00004370"/>
    </source>
</evidence>
<proteinExistence type="predicted"/>
<evidence type="ECO:0000259" key="4">
    <source>
        <dbReference type="PROSITE" id="PS51779"/>
    </source>
</evidence>
<dbReference type="Pfam" id="PF07244">
    <property type="entry name" value="POTRA"/>
    <property type="match status" value="4"/>
</dbReference>
<dbReference type="Gene3D" id="3.10.20.310">
    <property type="entry name" value="membrane protein fhac"/>
    <property type="match status" value="5"/>
</dbReference>
<evidence type="ECO:0000313" key="6">
    <source>
        <dbReference type="Proteomes" id="UP000321790"/>
    </source>
</evidence>
<evidence type="ECO:0000313" key="5">
    <source>
        <dbReference type="EMBL" id="TXE06337.1"/>
    </source>
</evidence>
<dbReference type="GO" id="GO:0019867">
    <property type="term" value="C:outer membrane"/>
    <property type="evidence" value="ECO:0007669"/>
    <property type="project" value="InterPro"/>
</dbReference>
<accession>A0A5C7ADL8</accession>
<dbReference type="PROSITE" id="PS51779">
    <property type="entry name" value="POTRA"/>
    <property type="match status" value="2"/>
</dbReference>
<dbReference type="AlphaFoldDB" id="A0A5C7ADL8"/>
<organism evidence="5 6">
    <name type="scientific">Seonamhaeicola algicola</name>
    <dbReference type="NCBI Taxonomy" id="1719036"/>
    <lineage>
        <taxon>Bacteria</taxon>
        <taxon>Pseudomonadati</taxon>
        <taxon>Bacteroidota</taxon>
        <taxon>Flavobacteriia</taxon>
        <taxon>Flavobacteriales</taxon>
        <taxon>Flavobacteriaceae</taxon>
    </lineage>
</organism>
<keyword evidence="2" id="KW-1134">Transmembrane beta strand</keyword>
<dbReference type="InterPro" id="IPR010827">
    <property type="entry name" value="BamA/TamA_POTRA"/>
</dbReference>
<keyword evidence="2" id="KW-0812">Transmembrane</keyword>
<evidence type="ECO:0000256" key="2">
    <source>
        <dbReference type="ARBA" id="ARBA00022452"/>
    </source>
</evidence>
<dbReference type="RefSeq" id="WP_147138139.1">
    <property type="nucleotide sequence ID" value="NZ_VOSC01000033.1"/>
</dbReference>
<keyword evidence="3" id="KW-0472">Membrane</keyword>
<dbReference type="InterPro" id="IPR034746">
    <property type="entry name" value="POTRA"/>
</dbReference>
<dbReference type="GO" id="GO:0071709">
    <property type="term" value="P:membrane assembly"/>
    <property type="evidence" value="ECO:0007669"/>
    <property type="project" value="InterPro"/>
</dbReference>
<feature type="domain" description="POTRA" evidence="4">
    <location>
        <begin position="217"/>
        <end position="304"/>
    </location>
</feature>
<name>A0A5C7ADL8_9FLAO</name>
<gene>
    <name evidence="5" type="ORF">FUA26_15320</name>
</gene>
<evidence type="ECO:0000256" key="3">
    <source>
        <dbReference type="ARBA" id="ARBA00023136"/>
    </source>
</evidence>
<dbReference type="InterPro" id="IPR023707">
    <property type="entry name" value="OM_assembly_BamA"/>
</dbReference>